<accession>A0ABP9Q683</accession>
<name>A0ABP9Q683_9PSEU</name>
<evidence type="ECO:0000313" key="1">
    <source>
        <dbReference type="EMBL" id="GAA5155862.1"/>
    </source>
</evidence>
<dbReference type="Proteomes" id="UP001428817">
    <property type="component" value="Unassembled WGS sequence"/>
</dbReference>
<dbReference type="RefSeq" id="WP_185064060.1">
    <property type="nucleotide sequence ID" value="NZ_BAABJP010000010.1"/>
</dbReference>
<protein>
    <submittedName>
        <fullName evidence="1">Uncharacterized protein</fullName>
    </submittedName>
</protein>
<comment type="caution">
    <text evidence="1">The sequence shown here is derived from an EMBL/GenBank/DDBJ whole genome shotgun (WGS) entry which is preliminary data.</text>
</comment>
<proteinExistence type="predicted"/>
<organism evidence="1 2">
    <name type="scientific">Pseudonocardia eucalypti</name>
    <dbReference type="NCBI Taxonomy" id="648755"/>
    <lineage>
        <taxon>Bacteria</taxon>
        <taxon>Bacillati</taxon>
        <taxon>Actinomycetota</taxon>
        <taxon>Actinomycetes</taxon>
        <taxon>Pseudonocardiales</taxon>
        <taxon>Pseudonocardiaceae</taxon>
        <taxon>Pseudonocardia</taxon>
    </lineage>
</organism>
<reference evidence="2" key="1">
    <citation type="journal article" date="2019" name="Int. J. Syst. Evol. Microbiol.">
        <title>The Global Catalogue of Microorganisms (GCM) 10K type strain sequencing project: providing services to taxonomists for standard genome sequencing and annotation.</title>
        <authorList>
            <consortium name="The Broad Institute Genomics Platform"/>
            <consortium name="The Broad Institute Genome Sequencing Center for Infectious Disease"/>
            <person name="Wu L."/>
            <person name="Ma J."/>
        </authorList>
    </citation>
    <scope>NUCLEOTIDE SEQUENCE [LARGE SCALE GENOMIC DNA]</scope>
    <source>
        <strain evidence="2">JCM 18303</strain>
    </source>
</reference>
<dbReference type="EMBL" id="BAABJP010000010">
    <property type="protein sequence ID" value="GAA5155862.1"/>
    <property type="molecule type" value="Genomic_DNA"/>
</dbReference>
<evidence type="ECO:0000313" key="2">
    <source>
        <dbReference type="Proteomes" id="UP001428817"/>
    </source>
</evidence>
<keyword evidence="2" id="KW-1185">Reference proteome</keyword>
<gene>
    <name evidence="1" type="ORF">GCM10023321_30270</name>
</gene>
<sequence length="120" mass="13176">MNTIRIDRIRAEIRSGLDGCEGPQLVVPMTCMLDGREHAVTELGFERRTHGRYRALCGAWVCPGSLFSPPGQPCMACVAVVASKPVGRAVASRQWPVGTLRTRLVVAHVRGGRRGRNWKP</sequence>